<organism evidence="1">
    <name type="scientific">marine metagenome</name>
    <dbReference type="NCBI Taxonomy" id="408172"/>
    <lineage>
        <taxon>unclassified sequences</taxon>
        <taxon>metagenomes</taxon>
        <taxon>ecological metagenomes</taxon>
    </lineage>
</organism>
<gene>
    <name evidence="1" type="ORF">METZ01_LOCUS459192</name>
</gene>
<dbReference type="AlphaFoldDB" id="A0A383AGX9"/>
<accession>A0A383AGX9</accession>
<evidence type="ECO:0000313" key="1">
    <source>
        <dbReference type="EMBL" id="SVE06338.1"/>
    </source>
</evidence>
<reference evidence="1" key="1">
    <citation type="submission" date="2018-05" db="EMBL/GenBank/DDBJ databases">
        <authorList>
            <person name="Lanie J.A."/>
            <person name="Ng W.-L."/>
            <person name="Kazmierczak K.M."/>
            <person name="Andrzejewski T.M."/>
            <person name="Davidsen T.M."/>
            <person name="Wayne K.J."/>
            <person name="Tettelin H."/>
            <person name="Glass J.I."/>
            <person name="Rusch D."/>
            <person name="Podicherti R."/>
            <person name="Tsui H.-C.T."/>
            <person name="Winkler M.E."/>
        </authorList>
    </citation>
    <scope>NUCLEOTIDE SEQUENCE</scope>
</reference>
<feature type="non-terminal residue" evidence="1">
    <location>
        <position position="251"/>
    </location>
</feature>
<name>A0A383AGX9_9ZZZZ</name>
<protein>
    <submittedName>
        <fullName evidence="1">Uncharacterized protein</fullName>
    </submittedName>
</protein>
<dbReference type="EMBL" id="UINC01191610">
    <property type="protein sequence ID" value="SVE06338.1"/>
    <property type="molecule type" value="Genomic_DNA"/>
</dbReference>
<feature type="non-terminal residue" evidence="1">
    <location>
        <position position="1"/>
    </location>
</feature>
<sequence>TQVTGTFVSPYTSIENDFLSGQPYGNRNVYVALLDQNGDLHNPPITQSVWVNYQSDGGGYQSPTGDSITITSPSNGANADQHADLQVSVTYQSSGGGYQTPTWAYRIGSGFPGYGSPHGGTQITGSTTANDFLGGQSDGSRTVYVALLDQAGMLHNPPITQSVWVNYQSGGGGYQSPTGDYIVIDSPSNGANADQHADLEVSVTYQSGGGGYQTPTWAYRIDSGFPGYGSPHGGTQVVGVEQANDFLSGQA</sequence>
<proteinExistence type="predicted"/>